<evidence type="ECO:0000313" key="3">
    <source>
        <dbReference type="Proteomes" id="UP000665026"/>
    </source>
</evidence>
<reference evidence="2" key="1">
    <citation type="submission" date="2020-07" db="EMBL/GenBank/DDBJ databases">
        <title>Genome sequences of bacteria associated with the marine, planktonic diatom Thalassiosira profunda strain ECT2AJA-044.</title>
        <authorList>
            <person name="Gargas C.B."/>
            <person name="Roberts W.R."/>
            <person name="Alverson A.J."/>
        </authorList>
    </citation>
    <scope>NUCLEOTIDE SEQUENCE</scope>
    <source>
        <strain evidence="2">ECT2AJA-044</strain>
    </source>
</reference>
<dbReference type="KEGG" id="cact:HZ995_08435"/>
<evidence type="ECO:0000313" key="2">
    <source>
        <dbReference type="EMBL" id="QTN34545.1"/>
    </source>
</evidence>
<protein>
    <submittedName>
        <fullName evidence="2">Uncharacterized protein</fullName>
    </submittedName>
</protein>
<evidence type="ECO:0000256" key="1">
    <source>
        <dbReference type="SAM" id="SignalP"/>
    </source>
</evidence>
<dbReference type="RefSeq" id="WP_209355238.1">
    <property type="nucleotide sequence ID" value="NZ_CP060010.1"/>
</dbReference>
<accession>A0A975EM26</accession>
<dbReference type="Proteomes" id="UP000665026">
    <property type="component" value="Chromosome"/>
</dbReference>
<organism evidence="2 3">
    <name type="scientific">Cognatishimia activa</name>
    <dbReference type="NCBI Taxonomy" id="1715691"/>
    <lineage>
        <taxon>Bacteria</taxon>
        <taxon>Pseudomonadati</taxon>
        <taxon>Pseudomonadota</taxon>
        <taxon>Alphaproteobacteria</taxon>
        <taxon>Rhodobacterales</taxon>
        <taxon>Paracoccaceae</taxon>
        <taxon>Cognatishimia</taxon>
    </lineage>
</organism>
<keyword evidence="1" id="KW-0732">Signal</keyword>
<name>A0A975EM26_9RHOB</name>
<feature type="chain" id="PRO_5037676518" evidence="1">
    <location>
        <begin position="22"/>
        <end position="151"/>
    </location>
</feature>
<feature type="signal peptide" evidence="1">
    <location>
        <begin position="1"/>
        <end position="21"/>
    </location>
</feature>
<dbReference type="EMBL" id="CP060010">
    <property type="protein sequence ID" value="QTN34545.1"/>
    <property type="molecule type" value="Genomic_DNA"/>
</dbReference>
<sequence length="151" mass="16473">MSHLLRSSVVALTLLAAPVSAQDDPSGNVFYGFDFVLVPIAIKWACGGEAEEDLSRIDAVVTAFPEDAEAAQMERIVTDLKKAQTGEVKLAQIMGAPLNSEQEERLCTAATKLNLEHLSPETFEIGGDSELSQEQQLAWRNFFFVVENLSS</sequence>
<proteinExistence type="predicted"/>
<gene>
    <name evidence="2" type="ORF">HZ995_08435</name>
</gene>
<dbReference type="AlphaFoldDB" id="A0A975EM26"/>